<dbReference type="AlphaFoldDB" id="K1WPJ6"/>
<reference evidence="3 4" key="1">
    <citation type="journal article" date="2012" name="BMC Genomics">
        <title>Sequencing the genome of Marssonina brunnea reveals fungus-poplar co-evolution.</title>
        <authorList>
            <person name="Zhu S."/>
            <person name="Cao Y.-Z."/>
            <person name="Jiang C."/>
            <person name="Tan B.-Y."/>
            <person name="Wang Z."/>
            <person name="Feng S."/>
            <person name="Zhang L."/>
            <person name="Su X.-H."/>
            <person name="Brejova B."/>
            <person name="Vinar T."/>
            <person name="Xu M."/>
            <person name="Wang M.-X."/>
            <person name="Zhang S.-G."/>
            <person name="Huang M.-R."/>
            <person name="Wu R."/>
            <person name="Zhou Y."/>
        </authorList>
    </citation>
    <scope>NUCLEOTIDE SEQUENCE [LARGE SCALE GENOMIC DNA]</scope>
    <source>
        <strain evidence="3 4">MB_m1</strain>
    </source>
</reference>
<proteinExistence type="predicted"/>
<dbReference type="PANTHER" id="PTHR33112">
    <property type="entry name" value="DOMAIN PROTEIN, PUTATIVE-RELATED"/>
    <property type="match status" value="1"/>
</dbReference>
<organism evidence="3 4">
    <name type="scientific">Marssonina brunnea f. sp. multigermtubi (strain MB_m1)</name>
    <name type="common">Marssonina leaf spot fungus</name>
    <dbReference type="NCBI Taxonomy" id="1072389"/>
    <lineage>
        <taxon>Eukaryota</taxon>
        <taxon>Fungi</taxon>
        <taxon>Dikarya</taxon>
        <taxon>Ascomycota</taxon>
        <taxon>Pezizomycotina</taxon>
        <taxon>Leotiomycetes</taxon>
        <taxon>Helotiales</taxon>
        <taxon>Drepanopezizaceae</taxon>
        <taxon>Drepanopeziza</taxon>
    </lineage>
</organism>
<dbReference type="STRING" id="1072389.K1WPJ6"/>
<evidence type="ECO:0000313" key="4">
    <source>
        <dbReference type="Proteomes" id="UP000006753"/>
    </source>
</evidence>
<dbReference type="InterPro" id="IPR010730">
    <property type="entry name" value="HET"/>
</dbReference>
<evidence type="ECO:0000256" key="1">
    <source>
        <dbReference type="SAM" id="MobiDB-lite"/>
    </source>
</evidence>
<keyword evidence="4" id="KW-1185">Reference proteome</keyword>
<dbReference type="OrthoDB" id="3486565at2759"/>
<dbReference type="InParanoid" id="K1WPJ6"/>
<feature type="domain" description="Heterokaryon incompatibility" evidence="2">
    <location>
        <begin position="209"/>
        <end position="359"/>
    </location>
</feature>
<dbReference type="Proteomes" id="UP000006753">
    <property type="component" value="Unassembled WGS sequence"/>
</dbReference>
<dbReference type="GeneID" id="18763437"/>
<dbReference type="KEGG" id="mbe:MBM_07502"/>
<dbReference type="OMA" id="WDRESAF"/>
<evidence type="ECO:0000259" key="2">
    <source>
        <dbReference type="Pfam" id="PF06985"/>
    </source>
</evidence>
<evidence type="ECO:0000313" key="3">
    <source>
        <dbReference type="EMBL" id="EKD14272.1"/>
    </source>
</evidence>
<protein>
    <submittedName>
        <fullName evidence="3">HET domain protein</fullName>
    </submittedName>
</protein>
<dbReference type="PANTHER" id="PTHR33112:SF16">
    <property type="entry name" value="HETEROKARYON INCOMPATIBILITY DOMAIN-CONTAINING PROTEIN"/>
    <property type="match status" value="1"/>
</dbReference>
<dbReference type="HOGENOM" id="CLU_002639_2_12_1"/>
<feature type="region of interest" description="Disordered" evidence="1">
    <location>
        <begin position="590"/>
        <end position="622"/>
    </location>
</feature>
<accession>K1WPJ6</accession>
<name>K1WPJ6_MARBU</name>
<gene>
    <name evidence="3" type="ORF">MBM_07502</name>
</gene>
<dbReference type="Pfam" id="PF06985">
    <property type="entry name" value="HET"/>
    <property type="match status" value="1"/>
</dbReference>
<dbReference type="EMBL" id="JH921446">
    <property type="protein sequence ID" value="EKD14272.1"/>
    <property type="molecule type" value="Genomic_DNA"/>
</dbReference>
<sequence>MTPAHPTNMLEDSSSQLCKPCYQLKSRILGPKKPEKGPKLENEYILHANYQQLSDCVACPLCQFIRRELLYIKERDGHYRFANASSFSREAVISALVNWGVKIFQHRERYAGFKIRVEGEDALKYDDPVVDDRGIETGQREILRPGNFNDRVRSWMESCLGQHPNCAKAEDQFRPTRLLDLAAGDGGNEIRLILSDRFMSKVRTRLDHYATLSYCWGPPGLNATTTPDNLEARQRGISLEDLPKTVRDAVQVCRELSIRFLWVDALCIIQGDGDDWDRESAFMGQIYRRSLCTIAACLGDDCTVGLFGRREAARLPACQVKCADKGNAGRFFKLAPQIDHWYTSVELSTLSTRGWVMQERLLAVRTIFFTEEGVFWQCSEGSSSEFMENVETNWADRFTPQPAKPRFVDLVRDWRADAQEFDFKPTGKITTDTIPFFAWKHTRSRKVEARPWHNLVYEFTRRNLTQSRDRLSAVQGIANEFAASTNDVYVDNAGVWKSDILGGIAWYRHWEQASAPLAIAPSWSWASTTGAIVSMYNRTQHVVNIAAVNWAKTSPLKTSRHQRSISISELHIKGYAFLIKTYPPHPGSDSRIFSAVDSSSSSSSASAPPPPPPQPKGLRKFFNPKPDFDRLSGIKSASGMGRTLGWSGPASKVRKDHGEVIFDSSAMNPQAGTEFLCMPIVGVGMKAPSPQVFPAGLVLVVVDDAARRKVYRRVGWCFLWAAIPDERVTEVEVVVI</sequence>